<accession>A0ABP6H9E5</accession>
<name>A0ABP6H9E5_9ACTN</name>
<dbReference type="InterPro" id="IPR022017">
    <property type="entry name" value="BFA1-like_DUF3598"/>
</dbReference>
<protein>
    <recommendedName>
        <fullName evidence="1">DUF3598 domain-containing protein</fullName>
    </recommendedName>
</protein>
<reference evidence="3" key="1">
    <citation type="journal article" date="2019" name="Int. J. Syst. Evol. Microbiol.">
        <title>The Global Catalogue of Microorganisms (GCM) 10K type strain sequencing project: providing services to taxonomists for standard genome sequencing and annotation.</title>
        <authorList>
            <consortium name="The Broad Institute Genomics Platform"/>
            <consortium name="The Broad Institute Genome Sequencing Center for Infectious Disease"/>
            <person name="Wu L."/>
            <person name="Ma J."/>
        </authorList>
    </citation>
    <scope>NUCLEOTIDE SEQUENCE [LARGE SCALE GENOMIC DNA]</scope>
    <source>
        <strain evidence="3">JCM 8201</strain>
    </source>
</reference>
<dbReference type="SUPFAM" id="SSF50814">
    <property type="entry name" value="Lipocalins"/>
    <property type="match status" value="1"/>
</dbReference>
<proteinExistence type="predicted"/>
<dbReference type="Pfam" id="PF12204">
    <property type="entry name" value="DUF3598_N"/>
    <property type="match status" value="1"/>
</dbReference>
<organism evidence="2 3">
    <name type="scientific">Actinocorallia aurantiaca</name>
    <dbReference type="NCBI Taxonomy" id="46204"/>
    <lineage>
        <taxon>Bacteria</taxon>
        <taxon>Bacillati</taxon>
        <taxon>Actinomycetota</taxon>
        <taxon>Actinomycetes</taxon>
        <taxon>Streptosporangiales</taxon>
        <taxon>Thermomonosporaceae</taxon>
        <taxon>Actinocorallia</taxon>
    </lineage>
</organism>
<evidence type="ECO:0000313" key="3">
    <source>
        <dbReference type="Proteomes" id="UP001501842"/>
    </source>
</evidence>
<comment type="caution">
    <text evidence="2">The sequence shown here is derived from an EMBL/GenBank/DDBJ whole genome shotgun (WGS) entry which is preliminary data.</text>
</comment>
<dbReference type="EMBL" id="BAAATZ010000035">
    <property type="protein sequence ID" value="GAA2737770.1"/>
    <property type="molecule type" value="Genomic_DNA"/>
</dbReference>
<gene>
    <name evidence="2" type="ORF">GCM10010439_69180</name>
</gene>
<feature type="domain" description="DUF3598" evidence="1">
    <location>
        <begin position="8"/>
        <end position="141"/>
    </location>
</feature>
<evidence type="ECO:0000313" key="2">
    <source>
        <dbReference type="EMBL" id="GAA2737770.1"/>
    </source>
</evidence>
<keyword evidence="3" id="KW-1185">Reference proteome</keyword>
<dbReference type="InterPro" id="IPR012674">
    <property type="entry name" value="Calycin"/>
</dbReference>
<sequence>MVTLRARLTSVTGVWEGAYTHLTPGGTVLETYASRQETRLEGDHWYERIIYRRPGAEPQVLDFRARFEGDDDLVFGSTDFEGRARLVDGRFLLFPYRWQDEPGVEVVELITFAGDDYKSRLWKTFRDGRLERVTVVEEHRVHGAVPEIWH</sequence>
<dbReference type="Gene3D" id="2.40.128.20">
    <property type="match status" value="1"/>
</dbReference>
<dbReference type="RefSeq" id="WP_344457371.1">
    <property type="nucleotide sequence ID" value="NZ_BAAATZ010000035.1"/>
</dbReference>
<evidence type="ECO:0000259" key="1">
    <source>
        <dbReference type="Pfam" id="PF12204"/>
    </source>
</evidence>
<dbReference type="Proteomes" id="UP001501842">
    <property type="component" value="Unassembled WGS sequence"/>
</dbReference>